<comment type="caution">
    <text evidence="3">The sequence shown here is derived from an EMBL/GenBank/DDBJ whole genome shotgun (WGS) entry which is preliminary data.</text>
</comment>
<dbReference type="InterPro" id="IPR027417">
    <property type="entry name" value="P-loop_NTPase"/>
</dbReference>
<dbReference type="PANTHER" id="PTHR33295:SF18">
    <property type="entry name" value="AAA+ ATPASE DOMAIN-CONTAINING PROTEIN"/>
    <property type="match status" value="1"/>
</dbReference>
<dbReference type="Pfam" id="PF13635">
    <property type="entry name" value="DUF4143"/>
    <property type="match status" value="1"/>
</dbReference>
<accession>A0A1F8ATX7</accession>
<dbReference type="EMBL" id="MGGW01000010">
    <property type="protein sequence ID" value="OGM54738.1"/>
    <property type="molecule type" value="Genomic_DNA"/>
</dbReference>
<dbReference type="Gene3D" id="3.40.50.300">
    <property type="entry name" value="P-loop containing nucleotide triphosphate hydrolases"/>
    <property type="match status" value="1"/>
</dbReference>
<evidence type="ECO:0000313" key="4">
    <source>
        <dbReference type="Proteomes" id="UP000178603"/>
    </source>
</evidence>
<sequence>MEASFPRKIEKEVYDHLRRPPASVITGMRRTGKTTLMRRIFDKIETKNKRWFDFENPLDIKNFEEVDYNHIVDNLRLDKDERMYIFIDEIQNFPEISKIIKYLIDHYRIKFVVTGSASYYLRNLFPESLSGRKQIFELYPLDFQEFLTFKGVEYQYLKSFSEKTEINSIVEYERFSKLFDEYLEFGGFPEVVKERDLNEKNNRLKDIFSSYYEREILGLSYFRKKREVRDLIILLAGRIGSKLDVTKISQELGVQRITINNYLQFLEDTYFIRLVSPFSRSVDREISARRKLYFCDSGIARIITMQNLGQVLENSVFNLLKFYGKVNYYQRRRSGLEIDFILDGGVAFEVKETATRADLGRLERTSGNLRLKNYYIISKNFVKNQKKIIYPQFL</sequence>
<dbReference type="InterPro" id="IPR025420">
    <property type="entry name" value="DUF4143"/>
</dbReference>
<feature type="domain" description="AAA" evidence="1">
    <location>
        <begin position="21"/>
        <end position="147"/>
    </location>
</feature>
<name>A0A1F8ATX7_9BACT</name>
<proteinExistence type="predicted"/>
<feature type="domain" description="DUF4143" evidence="2">
    <location>
        <begin position="213"/>
        <end position="351"/>
    </location>
</feature>
<dbReference type="PANTHER" id="PTHR33295">
    <property type="entry name" value="ATPASE"/>
    <property type="match status" value="1"/>
</dbReference>
<organism evidence="3 4">
    <name type="scientific">Candidatus Woesebacteria bacterium RIFCSPHIGHO2_12_FULL_41_24</name>
    <dbReference type="NCBI Taxonomy" id="1802510"/>
    <lineage>
        <taxon>Bacteria</taxon>
        <taxon>Candidatus Woeseibacteriota</taxon>
    </lineage>
</organism>
<evidence type="ECO:0000259" key="2">
    <source>
        <dbReference type="Pfam" id="PF13635"/>
    </source>
</evidence>
<protein>
    <recommendedName>
        <fullName evidence="5">ATPase</fullName>
    </recommendedName>
</protein>
<dbReference type="AlphaFoldDB" id="A0A1F8ATX7"/>
<evidence type="ECO:0008006" key="5">
    <source>
        <dbReference type="Google" id="ProtNLM"/>
    </source>
</evidence>
<dbReference type="Pfam" id="PF13173">
    <property type="entry name" value="AAA_14"/>
    <property type="match status" value="1"/>
</dbReference>
<dbReference type="Proteomes" id="UP000178603">
    <property type="component" value="Unassembled WGS sequence"/>
</dbReference>
<dbReference type="InterPro" id="IPR041682">
    <property type="entry name" value="AAA_14"/>
</dbReference>
<gene>
    <name evidence="3" type="ORF">A3E44_02535</name>
</gene>
<dbReference type="SUPFAM" id="SSF52540">
    <property type="entry name" value="P-loop containing nucleoside triphosphate hydrolases"/>
    <property type="match status" value="1"/>
</dbReference>
<reference evidence="3 4" key="1">
    <citation type="journal article" date="2016" name="Nat. Commun.">
        <title>Thousands of microbial genomes shed light on interconnected biogeochemical processes in an aquifer system.</title>
        <authorList>
            <person name="Anantharaman K."/>
            <person name="Brown C.T."/>
            <person name="Hug L.A."/>
            <person name="Sharon I."/>
            <person name="Castelle C.J."/>
            <person name="Probst A.J."/>
            <person name="Thomas B.C."/>
            <person name="Singh A."/>
            <person name="Wilkins M.J."/>
            <person name="Karaoz U."/>
            <person name="Brodie E.L."/>
            <person name="Williams K.H."/>
            <person name="Hubbard S.S."/>
            <person name="Banfield J.F."/>
        </authorList>
    </citation>
    <scope>NUCLEOTIDE SEQUENCE [LARGE SCALE GENOMIC DNA]</scope>
</reference>
<evidence type="ECO:0000259" key="1">
    <source>
        <dbReference type="Pfam" id="PF13173"/>
    </source>
</evidence>
<evidence type="ECO:0000313" key="3">
    <source>
        <dbReference type="EMBL" id="OGM54738.1"/>
    </source>
</evidence>